<dbReference type="InterPro" id="IPR012000">
    <property type="entry name" value="Thiamin_PyroP_enz_cen_dom"/>
</dbReference>
<sequence>MESAQLSQSNSGRAIRSVGDLLRPVSGELAALFDDSPIPAALAFAISLPPPLWERRDAPTIRAGAKLGLLAGPEVLRFDQIDALANMARKTGMMVANTWGAKGVFNWADPHHMGTVGLQADDFKLLNFHDLDLVIAIGADPLESPDDAIGCEVLHVHPLQIETLSIAPTTTEIKSLTKPPLFTAIADIAQPGYLSNQTPRHPARCVMDVKRSVPPGGVVVVEPGLLGLWFARTFPTETPGTIIVPAWSKPGAAAAIGLIAAIHGRHATVITSSPMDEITAAIQEMGTQIEAPVKIEQWGPTDIDLSKTQSLIAVAGEVLAWRA</sequence>
<dbReference type="GO" id="GO:0030976">
    <property type="term" value="F:thiamine pyrophosphate binding"/>
    <property type="evidence" value="ECO:0007669"/>
    <property type="project" value="InterPro"/>
</dbReference>
<feature type="domain" description="Thiamine pyrophosphate enzyme central" evidence="1">
    <location>
        <begin position="61"/>
        <end position="141"/>
    </location>
</feature>
<protein>
    <submittedName>
        <fullName evidence="2">Unannotated protein</fullName>
    </submittedName>
</protein>
<evidence type="ECO:0000259" key="1">
    <source>
        <dbReference type="Pfam" id="PF00205"/>
    </source>
</evidence>
<dbReference type="Gene3D" id="3.40.50.1220">
    <property type="entry name" value="TPP-binding domain"/>
    <property type="match status" value="1"/>
</dbReference>
<dbReference type="AlphaFoldDB" id="A0A6J6VUB5"/>
<evidence type="ECO:0000313" key="2">
    <source>
        <dbReference type="EMBL" id="CAB4775084.1"/>
    </source>
</evidence>
<reference evidence="2" key="1">
    <citation type="submission" date="2020-05" db="EMBL/GenBank/DDBJ databases">
        <authorList>
            <person name="Chiriac C."/>
            <person name="Salcher M."/>
            <person name="Ghai R."/>
            <person name="Kavagutti S V."/>
        </authorList>
    </citation>
    <scope>NUCLEOTIDE SEQUENCE</scope>
</reference>
<dbReference type="SUPFAM" id="SSF52467">
    <property type="entry name" value="DHS-like NAD/FAD-binding domain"/>
    <property type="match status" value="1"/>
</dbReference>
<dbReference type="EMBL" id="CAEZZU010000051">
    <property type="protein sequence ID" value="CAB4775084.1"/>
    <property type="molecule type" value="Genomic_DNA"/>
</dbReference>
<proteinExistence type="predicted"/>
<accession>A0A6J6VUB5</accession>
<gene>
    <name evidence="2" type="ORF">UFOPK2925_00489</name>
</gene>
<name>A0A6J6VUB5_9ZZZZ</name>
<dbReference type="GO" id="GO:0000287">
    <property type="term" value="F:magnesium ion binding"/>
    <property type="evidence" value="ECO:0007669"/>
    <property type="project" value="InterPro"/>
</dbReference>
<dbReference type="Pfam" id="PF00205">
    <property type="entry name" value="TPP_enzyme_M"/>
    <property type="match status" value="1"/>
</dbReference>
<organism evidence="2">
    <name type="scientific">freshwater metagenome</name>
    <dbReference type="NCBI Taxonomy" id="449393"/>
    <lineage>
        <taxon>unclassified sequences</taxon>
        <taxon>metagenomes</taxon>
        <taxon>ecological metagenomes</taxon>
    </lineage>
</organism>
<dbReference type="InterPro" id="IPR029035">
    <property type="entry name" value="DHS-like_NAD/FAD-binding_dom"/>
</dbReference>